<keyword evidence="1" id="KW-0732">Signal</keyword>
<keyword evidence="3" id="KW-1185">Reference proteome</keyword>
<name>A0ABX2AWB6_9BACT</name>
<feature type="chain" id="PRO_5046522026" evidence="1">
    <location>
        <begin position="31"/>
        <end position="77"/>
    </location>
</feature>
<dbReference type="Proteomes" id="UP001193734">
    <property type="component" value="Unassembled WGS sequence"/>
</dbReference>
<accession>A0ABX2AWB6</accession>
<reference evidence="2 3" key="1">
    <citation type="submission" date="2020-05" db="EMBL/GenBank/DDBJ databases">
        <title>Distinct polysaccharide utilization as determinants for interspecies competition between intestinal Prevotella spp.</title>
        <authorList>
            <person name="Galvez E.J.C."/>
            <person name="Iljazovic A."/>
            <person name="Strowig T."/>
        </authorList>
    </citation>
    <scope>NUCLEOTIDE SEQUENCE [LARGE SCALE GENOMIC DNA]</scope>
    <source>
        <strain evidence="2 3">PROD</strain>
    </source>
</reference>
<sequence length="77" mass="8508">MNNAHRLQRQCVRWLAMCGLGCLLVISLHAQNIAPSDGVIDRVEYFWDDDPGFGLATRYAVPDVTGSEALLSMDVLT</sequence>
<dbReference type="GeneID" id="82157818"/>
<comment type="caution">
    <text evidence="2">The sequence shown here is derived from an EMBL/GenBank/DDBJ whole genome shotgun (WGS) entry which is preliminary data.</text>
</comment>
<proteinExistence type="predicted"/>
<evidence type="ECO:0000313" key="2">
    <source>
        <dbReference type="EMBL" id="NPE14376.1"/>
    </source>
</evidence>
<feature type="signal peptide" evidence="1">
    <location>
        <begin position="1"/>
        <end position="30"/>
    </location>
</feature>
<feature type="non-terminal residue" evidence="2">
    <location>
        <position position="77"/>
    </location>
</feature>
<protein>
    <submittedName>
        <fullName evidence="2">Uncharacterized protein</fullName>
    </submittedName>
</protein>
<dbReference type="RefSeq" id="WP_172324905.1">
    <property type="nucleotide sequence ID" value="NZ_JABKKE010000013.1"/>
</dbReference>
<gene>
    <name evidence="2" type="ORF">HPS55_08565</name>
</gene>
<evidence type="ECO:0000256" key="1">
    <source>
        <dbReference type="SAM" id="SignalP"/>
    </source>
</evidence>
<evidence type="ECO:0000313" key="3">
    <source>
        <dbReference type="Proteomes" id="UP001193734"/>
    </source>
</evidence>
<dbReference type="EMBL" id="JABKKE010000013">
    <property type="protein sequence ID" value="NPE14376.1"/>
    <property type="molecule type" value="Genomic_DNA"/>
</dbReference>
<organism evidence="2 3">
    <name type="scientific">Xylanibacter rodentium</name>
    <dbReference type="NCBI Taxonomy" id="2736289"/>
    <lineage>
        <taxon>Bacteria</taxon>
        <taxon>Pseudomonadati</taxon>
        <taxon>Bacteroidota</taxon>
        <taxon>Bacteroidia</taxon>
        <taxon>Bacteroidales</taxon>
        <taxon>Prevotellaceae</taxon>
        <taxon>Xylanibacter</taxon>
    </lineage>
</organism>